<dbReference type="InterPro" id="IPR017888">
    <property type="entry name" value="CYC/TB1_R_domain"/>
</dbReference>
<dbReference type="InterPro" id="IPR017887">
    <property type="entry name" value="TF_TCP_subgr"/>
</dbReference>
<dbReference type="Pfam" id="PF03634">
    <property type="entry name" value="TCP"/>
    <property type="match status" value="1"/>
</dbReference>
<dbReference type="Gramene" id="KCW49050">
    <property type="protein sequence ID" value="KCW49050"/>
    <property type="gene ID" value="EUGRSUZ_K02654"/>
</dbReference>
<dbReference type="STRING" id="71139.A0A059A6S2"/>
<dbReference type="GO" id="GO:2000032">
    <property type="term" value="P:regulation of secondary shoot formation"/>
    <property type="evidence" value="ECO:0000318"/>
    <property type="project" value="GO_Central"/>
</dbReference>
<evidence type="ECO:0000256" key="4">
    <source>
        <dbReference type="ARBA" id="ARBA00023125"/>
    </source>
</evidence>
<feature type="compositionally biased region" description="Basic residues" evidence="7">
    <location>
        <begin position="218"/>
        <end position="229"/>
    </location>
</feature>
<feature type="region of interest" description="Disordered" evidence="7">
    <location>
        <begin position="214"/>
        <end position="248"/>
    </location>
</feature>
<evidence type="ECO:0000256" key="3">
    <source>
        <dbReference type="ARBA" id="ARBA00023015"/>
    </source>
</evidence>
<dbReference type="OMA" id="CKEWTES"/>
<evidence type="ECO:0008006" key="11">
    <source>
        <dbReference type="Google" id="ProtNLM"/>
    </source>
</evidence>
<keyword evidence="6" id="KW-0539">Nucleus</keyword>
<protein>
    <recommendedName>
        <fullName evidence="11">TCP domain-containing protein</fullName>
    </recommendedName>
</protein>
<gene>
    <name evidence="10" type="ORF">EUGRSUZ_K02654</name>
</gene>
<feature type="compositionally biased region" description="Polar residues" evidence="7">
    <location>
        <begin position="277"/>
        <end position="288"/>
    </location>
</feature>
<evidence type="ECO:0000256" key="1">
    <source>
        <dbReference type="ARBA" id="ARBA00004123"/>
    </source>
</evidence>
<dbReference type="KEGG" id="egr:104426101"/>
<dbReference type="PROSITE" id="PS51370">
    <property type="entry name" value="R"/>
    <property type="match status" value="1"/>
</dbReference>
<dbReference type="AlphaFoldDB" id="A0A059A6S2"/>
<keyword evidence="4" id="KW-0238">DNA-binding</keyword>
<reference evidence="10" key="1">
    <citation type="submission" date="2013-07" db="EMBL/GenBank/DDBJ databases">
        <title>The genome of Eucalyptus grandis.</title>
        <authorList>
            <person name="Schmutz J."/>
            <person name="Hayes R."/>
            <person name="Myburg A."/>
            <person name="Tuskan G."/>
            <person name="Grattapaglia D."/>
            <person name="Rokhsar D.S."/>
        </authorList>
    </citation>
    <scope>NUCLEOTIDE SEQUENCE</scope>
    <source>
        <tissue evidence="10">Leaf extractions</tissue>
    </source>
</reference>
<feature type="region of interest" description="Disordered" evidence="7">
    <location>
        <begin position="260"/>
        <end position="297"/>
    </location>
</feature>
<keyword evidence="2" id="KW-0217">Developmental protein</keyword>
<accession>A0A059A6S2</accession>
<evidence type="ECO:0000256" key="7">
    <source>
        <dbReference type="SAM" id="MobiDB-lite"/>
    </source>
</evidence>
<dbReference type="GO" id="GO:0003700">
    <property type="term" value="F:DNA-binding transcription factor activity"/>
    <property type="evidence" value="ECO:0000318"/>
    <property type="project" value="GO_Central"/>
</dbReference>
<dbReference type="PANTHER" id="PTHR31072">
    <property type="entry name" value="TRANSCRIPTION FACTOR TCP4-RELATED"/>
    <property type="match status" value="1"/>
</dbReference>
<evidence type="ECO:0000256" key="2">
    <source>
        <dbReference type="ARBA" id="ARBA00022473"/>
    </source>
</evidence>
<dbReference type="EMBL" id="KK198763">
    <property type="protein sequence ID" value="KCW49050.1"/>
    <property type="molecule type" value="Genomic_DNA"/>
</dbReference>
<feature type="domain" description="TCP" evidence="8">
    <location>
        <begin position="116"/>
        <end position="174"/>
    </location>
</feature>
<comment type="subcellular location">
    <subcellularLocation>
        <location evidence="1">Nucleus</location>
    </subcellularLocation>
</comment>
<keyword evidence="5" id="KW-0804">Transcription</keyword>
<feature type="compositionally biased region" description="Basic and acidic residues" evidence="7">
    <location>
        <begin position="260"/>
        <end position="275"/>
    </location>
</feature>
<dbReference type="eggNOG" id="ENOG502QUQ6">
    <property type="taxonomic scope" value="Eukaryota"/>
</dbReference>
<keyword evidence="3" id="KW-0805">Transcription regulation</keyword>
<feature type="region of interest" description="Disordered" evidence="7">
    <location>
        <begin position="96"/>
        <end position="122"/>
    </location>
</feature>
<evidence type="ECO:0000313" key="10">
    <source>
        <dbReference type="EMBL" id="KCW49050.1"/>
    </source>
</evidence>
<name>A0A059A6S2_EUCGR</name>
<dbReference type="InterPro" id="IPR005333">
    <property type="entry name" value="Transcription_factor_TCP"/>
</dbReference>
<proteinExistence type="predicted"/>
<dbReference type="GO" id="GO:0043565">
    <property type="term" value="F:sequence-specific DNA binding"/>
    <property type="evidence" value="ECO:0000318"/>
    <property type="project" value="GO_Central"/>
</dbReference>
<dbReference type="PROSITE" id="PS51369">
    <property type="entry name" value="TCP"/>
    <property type="match status" value="1"/>
</dbReference>
<feature type="domain" description="R" evidence="9">
    <location>
        <begin position="235"/>
        <end position="252"/>
    </location>
</feature>
<feature type="compositionally biased region" description="Basic and acidic residues" evidence="7">
    <location>
        <begin position="233"/>
        <end position="248"/>
    </location>
</feature>
<evidence type="ECO:0000256" key="5">
    <source>
        <dbReference type="ARBA" id="ARBA00023163"/>
    </source>
</evidence>
<sequence length="367" mass="42209">MFHSNHSTIDLISSSERPILQYPIFHDISFDSRQEDLPFSLYSLPSPSIFNDDENEDGASLQIHHDLLLQGQQPLNPHHQMTDLMTFSAGDSIGHNTGVKPEATAEQVVPTERSSKKDRHSKINTAQGMRDRRMRLSVEVAREFFNLQDMLGLDKASKTIKWLLVKSTPAIKEVARGLQKTKNRESIPIMSVPSRSEREMMPEIGRIAKDNQQETIAKKRKVKQSRKTVFRPTGRESRAKARERAKQRTREKMMLQGLNRGDRPCKEWTESDMNDRLPSNCSIGTSEDSGNRGSGIEVPNMDVQVQFEGESSYDQKRYYSERNERVADNASEVHNFNHPQSTRVEHPFTEFELLFKPWEAYTGQYTR</sequence>
<evidence type="ECO:0000259" key="9">
    <source>
        <dbReference type="PROSITE" id="PS51370"/>
    </source>
</evidence>
<evidence type="ECO:0000259" key="8">
    <source>
        <dbReference type="PROSITE" id="PS51369"/>
    </source>
</evidence>
<dbReference type="PANTHER" id="PTHR31072:SF87">
    <property type="entry name" value="TRANSCRIPTION FACTOR TCP12"/>
    <property type="match status" value="1"/>
</dbReference>
<dbReference type="GO" id="GO:0005634">
    <property type="term" value="C:nucleus"/>
    <property type="evidence" value="ECO:0000318"/>
    <property type="project" value="GO_Central"/>
</dbReference>
<dbReference type="InParanoid" id="A0A059A6S2"/>
<dbReference type="OrthoDB" id="1896834at2759"/>
<organism evidence="10">
    <name type="scientific">Eucalyptus grandis</name>
    <name type="common">Flooded gum</name>
    <dbReference type="NCBI Taxonomy" id="71139"/>
    <lineage>
        <taxon>Eukaryota</taxon>
        <taxon>Viridiplantae</taxon>
        <taxon>Streptophyta</taxon>
        <taxon>Embryophyta</taxon>
        <taxon>Tracheophyta</taxon>
        <taxon>Spermatophyta</taxon>
        <taxon>Magnoliopsida</taxon>
        <taxon>eudicotyledons</taxon>
        <taxon>Gunneridae</taxon>
        <taxon>Pentapetalae</taxon>
        <taxon>rosids</taxon>
        <taxon>malvids</taxon>
        <taxon>Myrtales</taxon>
        <taxon>Myrtaceae</taxon>
        <taxon>Myrtoideae</taxon>
        <taxon>Eucalypteae</taxon>
        <taxon>Eucalyptus</taxon>
    </lineage>
</organism>
<evidence type="ECO:0000256" key="6">
    <source>
        <dbReference type="ARBA" id="ARBA00023242"/>
    </source>
</evidence>